<keyword evidence="2" id="KW-1185">Reference proteome</keyword>
<organism evidence="1 2">
    <name type="scientific">Aurantiacibacter zhengii</name>
    <dbReference type="NCBI Taxonomy" id="2307003"/>
    <lineage>
        <taxon>Bacteria</taxon>
        <taxon>Pseudomonadati</taxon>
        <taxon>Pseudomonadota</taxon>
        <taxon>Alphaproteobacteria</taxon>
        <taxon>Sphingomonadales</taxon>
        <taxon>Erythrobacteraceae</taxon>
        <taxon>Aurantiacibacter</taxon>
    </lineage>
</organism>
<gene>
    <name evidence="1" type="ORF">D2V07_09825</name>
</gene>
<evidence type="ECO:0000313" key="2">
    <source>
        <dbReference type="Proteomes" id="UP000286576"/>
    </source>
</evidence>
<dbReference type="AlphaFoldDB" id="A0A418NRE3"/>
<dbReference type="Proteomes" id="UP000286576">
    <property type="component" value="Unassembled WGS sequence"/>
</dbReference>
<comment type="caution">
    <text evidence="1">The sequence shown here is derived from an EMBL/GenBank/DDBJ whole genome shotgun (WGS) entry which is preliminary data.</text>
</comment>
<dbReference type="InterPro" id="IPR008792">
    <property type="entry name" value="PQQD"/>
</dbReference>
<dbReference type="Pfam" id="PF05402">
    <property type="entry name" value="PqqD"/>
    <property type="match status" value="1"/>
</dbReference>
<evidence type="ECO:0000313" key="1">
    <source>
        <dbReference type="EMBL" id="RIV85636.1"/>
    </source>
</evidence>
<dbReference type="EMBL" id="QXFL01000004">
    <property type="protein sequence ID" value="RIV85636.1"/>
    <property type="molecule type" value="Genomic_DNA"/>
</dbReference>
<reference evidence="1 2" key="1">
    <citation type="submission" date="2018-08" db="EMBL/GenBank/DDBJ databases">
        <title>Erythrobacter zhengii sp.nov., a bacterium isolated from deep-sea sediment.</title>
        <authorList>
            <person name="Fang C."/>
            <person name="Wu Y.-H."/>
            <person name="Sun C."/>
            <person name="Wang H."/>
            <person name="Cheng H."/>
            <person name="Meng F.-X."/>
            <person name="Wang C.-S."/>
            <person name="Xu X.-W."/>
        </authorList>
    </citation>
    <scope>NUCLEOTIDE SEQUENCE [LARGE SCALE GENOMIC DNA]</scope>
    <source>
        <strain evidence="1 2">V18</strain>
    </source>
</reference>
<proteinExistence type="predicted"/>
<dbReference type="InterPro" id="IPR041881">
    <property type="entry name" value="PqqD_sf"/>
</dbReference>
<dbReference type="OrthoDB" id="1495225at2"/>
<accession>A0A418NRE3</accession>
<name>A0A418NRE3_9SPHN</name>
<sequence>MSEVISSRTVPLPAKDVLSTEVSGAAVLMSMDSGKFIELNETGRDIWKLTDGSTSVSQIVDTLQEQYDVAHDHCLAEVVALYRKLHEEGLVEISS</sequence>
<dbReference type="Gene3D" id="1.10.10.1150">
    <property type="entry name" value="Coenzyme PQQ synthesis protein D (PqqD)"/>
    <property type="match status" value="1"/>
</dbReference>
<protein>
    <submittedName>
        <fullName evidence="1">PqqD family protein</fullName>
    </submittedName>
</protein>